<evidence type="ECO:0000256" key="5">
    <source>
        <dbReference type="SAM" id="Phobius"/>
    </source>
</evidence>
<name>A0A7S4KMR5_GUITH</name>
<dbReference type="Gene3D" id="1.25.40.20">
    <property type="entry name" value="Ankyrin repeat-containing domain"/>
    <property type="match status" value="2"/>
</dbReference>
<feature type="repeat" description="ANK" evidence="3">
    <location>
        <begin position="200"/>
        <end position="232"/>
    </location>
</feature>
<feature type="transmembrane region" description="Helical" evidence="5">
    <location>
        <begin position="29"/>
        <end position="46"/>
    </location>
</feature>
<keyword evidence="1" id="KW-0677">Repeat</keyword>
<dbReference type="Pfam" id="PF12796">
    <property type="entry name" value="Ank_2"/>
    <property type="match status" value="2"/>
</dbReference>
<keyword evidence="5" id="KW-0472">Membrane</keyword>
<reference evidence="6" key="1">
    <citation type="submission" date="2021-01" db="EMBL/GenBank/DDBJ databases">
        <authorList>
            <person name="Corre E."/>
            <person name="Pelletier E."/>
            <person name="Niang G."/>
            <person name="Scheremetjew M."/>
            <person name="Finn R."/>
            <person name="Kale V."/>
            <person name="Holt S."/>
            <person name="Cochrane G."/>
            <person name="Meng A."/>
            <person name="Brown T."/>
            <person name="Cohen L."/>
        </authorList>
    </citation>
    <scope>NUCLEOTIDE SEQUENCE</scope>
    <source>
        <strain evidence="6">CCMP 2712</strain>
    </source>
</reference>
<dbReference type="PROSITE" id="PS50088">
    <property type="entry name" value="ANK_REPEAT"/>
    <property type="match status" value="4"/>
</dbReference>
<keyword evidence="2 3" id="KW-0040">ANK repeat</keyword>
<feature type="repeat" description="ANK" evidence="3">
    <location>
        <begin position="161"/>
        <end position="193"/>
    </location>
</feature>
<feature type="repeat" description="ANK" evidence="3">
    <location>
        <begin position="233"/>
        <end position="265"/>
    </location>
</feature>
<feature type="compositionally biased region" description="Basic and acidic residues" evidence="4">
    <location>
        <begin position="390"/>
        <end position="418"/>
    </location>
</feature>
<feature type="compositionally biased region" description="Polar residues" evidence="4">
    <location>
        <begin position="330"/>
        <end position="341"/>
    </location>
</feature>
<sequence>MGAMRHAGKEEWGGKGEFRVQRGTRTMPFTYLLFSSGCMLLITLGGCVDGARARTCAPCITAVRGNEILMRLRGGGNALGVDGEAITEEQAGEELIKAATENNVEGLDPAGINLLVQSGAPVNYQDMWKRTPLHYAAREGHINAISRLVELGADLTAVDFLARTPLHHAARKGHANAVAVLAQLGSDLNHPDKNPWPNNSGRSPMHWACYKGHAEVVYKLCELGANKEARDQMQRTPLHWAARRGQFECVQVLLVMKADVHAIDSKNLKPLNLANSKESNVETQAMLHAATIRGTLPQNLPIFKEAQQPAVPPKPIQQTMAAKQAPKPQTIPTPSTTSKVPSANAGRSRLTTEEKIELAGSNHDSATSFKEDTLAAAVAKAQARYAAGSKSEEKGGIKLSDDDETLAAREEEVESWHEESEEVEYA</sequence>
<dbReference type="PROSITE" id="PS50297">
    <property type="entry name" value="ANK_REP_REGION"/>
    <property type="match status" value="4"/>
</dbReference>
<evidence type="ECO:0000313" key="6">
    <source>
        <dbReference type="EMBL" id="CAE2299909.1"/>
    </source>
</evidence>
<dbReference type="SMART" id="SM00248">
    <property type="entry name" value="ANK"/>
    <property type="match status" value="5"/>
</dbReference>
<dbReference type="AlphaFoldDB" id="A0A7S4KMR5"/>
<evidence type="ECO:0000256" key="1">
    <source>
        <dbReference type="ARBA" id="ARBA00022737"/>
    </source>
</evidence>
<feature type="region of interest" description="Disordered" evidence="4">
    <location>
        <begin position="384"/>
        <end position="426"/>
    </location>
</feature>
<feature type="region of interest" description="Disordered" evidence="4">
    <location>
        <begin position="325"/>
        <end position="348"/>
    </location>
</feature>
<dbReference type="EMBL" id="HBKN01019485">
    <property type="protein sequence ID" value="CAE2299909.1"/>
    <property type="molecule type" value="Transcribed_RNA"/>
</dbReference>
<feature type="repeat" description="ANK" evidence="3">
    <location>
        <begin position="128"/>
        <end position="160"/>
    </location>
</feature>
<gene>
    <name evidence="6" type="ORF">GTHE00462_LOCUS15353</name>
</gene>
<evidence type="ECO:0000256" key="4">
    <source>
        <dbReference type="SAM" id="MobiDB-lite"/>
    </source>
</evidence>
<dbReference type="SUPFAM" id="SSF48403">
    <property type="entry name" value="Ankyrin repeat"/>
    <property type="match status" value="1"/>
</dbReference>
<proteinExistence type="predicted"/>
<protein>
    <submittedName>
        <fullName evidence="6">Uncharacterized protein</fullName>
    </submittedName>
</protein>
<accession>A0A7S4KMR5</accession>
<dbReference type="PANTHER" id="PTHR24171">
    <property type="entry name" value="ANKYRIN REPEAT DOMAIN-CONTAINING PROTEIN 39-RELATED"/>
    <property type="match status" value="1"/>
</dbReference>
<evidence type="ECO:0000256" key="3">
    <source>
        <dbReference type="PROSITE-ProRule" id="PRU00023"/>
    </source>
</evidence>
<organism evidence="6">
    <name type="scientific">Guillardia theta</name>
    <name type="common">Cryptophyte</name>
    <name type="synonym">Cryptomonas phi</name>
    <dbReference type="NCBI Taxonomy" id="55529"/>
    <lineage>
        <taxon>Eukaryota</taxon>
        <taxon>Cryptophyceae</taxon>
        <taxon>Pyrenomonadales</taxon>
        <taxon>Geminigeraceae</taxon>
        <taxon>Guillardia</taxon>
    </lineage>
</organism>
<dbReference type="InterPro" id="IPR002110">
    <property type="entry name" value="Ankyrin_rpt"/>
</dbReference>
<keyword evidence="5" id="KW-0812">Transmembrane</keyword>
<keyword evidence="5" id="KW-1133">Transmembrane helix</keyword>
<evidence type="ECO:0000256" key="2">
    <source>
        <dbReference type="ARBA" id="ARBA00023043"/>
    </source>
</evidence>
<dbReference type="InterPro" id="IPR036770">
    <property type="entry name" value="Ankyrin_rpt-contain_sf"/>
</dbReference>